<dbReference type="SMART" id="SM01130">
    <property type="entry name" value="DHDPS"/>
    <property type="match status" value="1"/>
</dbReference>
<dbReference type="InterPro" id="IPR020625">
    <property type="entry name" value="Schiff_base-form_aldolases_AS"/>
</dbReference>
<evidence type="ECO:0000313" key="19">
    <source>
        <dbReference type="Proteomes" id="UP000621631"/>
    </source>
</evidence>
<evidence type="ECO:0000256" key="8">
    <source>
        <dbReference type="ARBA" id="ARBA00023154"/>
    </source>
</evidence>
<dbReference type="SUPFAM" id="SSF51569">
    <property type="entry name" value="Aldolase"/>
    <property type="match status" value="1"/>
</dbReference>
<dbReference type="NCBIfam" id="TIGR00674">
    <property type="entry name" value="dapA"/>
    <property type="match status" value="1"/>
</dbReference>
<evidence type="ECO:0000256" key="5">
    <source>
        <dbReference type="ARBA" id="ARBA00022490"/>
    </source>
</evidence>
<comment type="function">
    <text evidence="1 12">Catalyzes the condensation of (S)-aspartate-beta-semialdehyde [(S)-ASA] and pyruvate to 4-hydroxy-tetrahydrodipicolinate (HTPA).</text>
</comment>
<evidence type="ECO:0000313" key="18">
    <source>
        <dbReference type="Proteomes" id="UP000182945"/>
    </source>
</evidence>
<evidence type="ECO:0000256" key="6">
    <source>
        <dbReference type="ARBA" id="ARBA00022605"/>
    </source>
</evidence>
<dbReference type="Proteomes" id="UP000621631">
    <property type="component" value="Unassembled WGS sequence"/>
</dbReference>
<dbReference type="PRINTS" id="PR00146">
    <property type="entry name" value="DHPICSNTHASE"/>
</dbReference>
<dbReference type="EC" id="4.3.3.7" evidence="4 12"/>
<evidence type="ECO:0000256" key="1">
    <source>
        <dbReference type="ARBA" id="ARBA00003294"/>
    </source>
</evidence>
<evidence type="ECO:0000256" key="4">
    <source>
        <dbReference type="ARBA" id="ARBA00012086"/>
    </source>
</evidence>
<keyword evidence="19" id="KW-1185">Reference proteome</keyword>
<feature type="binding site" evidence="12 15">
    <location>
        <position position="46"/>
    </location>
    <ligand>
        <name>pyruvate</name>
        <dbReference type="ChEBI" id="CHEBI:15361"/>
    </ligand>
</feature>
<evidence type="ECO:0000256" key="12">
    <source>
        <dbReference type="HAMAP-Rule" id="MF_00418"/>
    </source>
</evidence>
<evidence type="ECO:0000256" key="2">
    <source>
        <dbReference type="ARBA" id="ARBA00005120"/>
    </source>
</evidence>
<dbReference type="Gene3D" id="3.20.20.70">
    <property type="entry name" value="Aldolase class I"/>
    <property type="match status" value="1"/>
</dbReference>
<keyword evidence="10 12" id="KW-0704">Schiff base</keyword>
<dbReference type="InterPro" id="IPR020624">
    <property type="entry name" value="Schiff_base-form_aldolases_CS"/>
</dbReference>
<dbReference type="PROSITE" id="PS00666">
    <property type="entry name" value="DHDPS_2"/>
    <property type="match status" value="1"/>
</dbReference>
<dbReference type="GO" id="GO:0005829">
    <property type="term" value="C:cytosol"/>
    <property type="evidence" value="ECO:0007669"/>
    <property type="project" value="TreeGrafter"/>
</dbReference>
<dbReference type="Pfam" id="PF00701">
    <property type="entry name" value="DHDPS"/>
    <property type="match status" value="1"/>
</dbReference>
<dbReference type="PANTHER" id="PTHR12128:SF66">
    <property type="entry name" value="4-HYDROXY-2-OXOGLUTARATE ALDOLASE, MITOCHONDRIAL"/>
    <property type="match status" value="1"/>
</dbReference>
<dbReference type="PIRSF" id="PIRSF001365">
    <property type="entry name" value="DHDPS"/>
    <property type="match status" value="1"/>
</dbReference>
<evidence type="ECO:0000256" key="9">
    <source>
        <dbReference type="ARBA" id="ARBA00023239"/>
    </source>
</evidence>
<evidence type="ECO:0000256" key="10">
    <source>
        <dbReference type="ARBA" id="ARBA00023270"/>
    </source>
</evidence>
<dbReference type="GeneID" id="71514820"/>
<feature type="active site" description="Schiff-base intermediate with substrate" evidence="12 14">
    <location>
        <position position="162"/>
    </location>
</feature>
<dbReference type="InterPro" id="IPR002220">
    <property type="entry name" value="DapA-like"/>
</dbReference>
<evidence type="ECO:0000313" key="17">
    <source>
        <dbReference type="EMBL" id="MBD1224219.1"/>
    </source>
</evidence>
<feature type="site" description="Part of a proton relay during catalysis" evidence="12">
    <location>
        <position position="45"/>
    </location>
</feature>
<dbReference type="PANTHER" id="PTHR12128">
    <property type="entry name" value="DIHYDRODIPICOLINATE SYNTHASE"/>
    <property type="match status" value="1"/>
</dbReference>
<reference evidence="16 18" key="1">
    <citation type="submission" date="2016-11" db="EMBL/GenBank/DDBJ databases">
        <title>Complete genome sequencing of Virgibacillus halodenitrificans PDB-F2.</title>
        <authorList>
            <person name="Sun Z."/>
            <person name="Zhou Y."/>
            <person name="Li H."/>
        </authorList>
    </citation>
    <scope>NUCLEOTIDE SEQUENCE [LARGE SCALE GENOMIC DNA]</scope>
    <source>
        <strain evidence="16 18">PDB-F2</strain>
    </source>
</reference>
<keyword evidence="8 12" id="KW-0457">Lysine biosynthesis</keyword>
<evidence type="ECO:0000256" key="13">
    <source>
        <dbReference type="PIRNR" id="PIRNR001365"/>
    </source>
</evidence>
<comment type="subunit">
    <text evidence="12">Homotetramer; dimer of dimers.</text>
</comment>
<accession>A0AAC9NL32</accession>
<sequence length="287" mass="31008">MNFGRVLTAMVTPFNPRGEVDYDQTTKLIEYLIEHGTDGLVIAGTTGESPTLTSAEKIDLFKHVVKVVNKRIPVIAGTGSNSTATSISLTKEAEACGVDGIMLVAPYYNKPSQQGMVEHFSAIAKITDLPIMLYNIPGRSVVKMTADTIVQLSKVPGIVSIKDATGDMELAATVIEKTEDDFSFYSGEDSMTLPLLSLGAIGVVSVVSHVAGEKMQEMASQFHQGNIKEAASIHRKLLPTMKAMFMAPSPAPVKSALRLKGIETGRVRLPLTELSKEEEEKLQSYFS</sequence>
<feature type="active site" description="Proton donor/acceptor" evidence="12 14">
    <location>
        <position position="134"/>
    </location>
</feature>
<dbReference type="HAMAP" id="MF_00418">
    <property type="entry name" value="DapA"/>
    <property type="match status" value="1"/>
</dbReference>
<keyword evidence="7 12" id="KW-0220">Diaminopimelate biosynthesis</keyword>
<keyword evidence="6 12" id="KW-0028">Amino-acid biosynthesis</keyword>
<reference evidence="17 19" key="2">
    <citation type="submission" date="2020-09" db="EMBL/GenBank/DDBJ databases">
        <title>Draft Genome Sequences of Oil-Oxidizing Bacteria Halomonas titanicae, Marinobacter lutaoensis, and Virgibacillus halodenitrificans Isolated from Highly Saline Environments.</title>
        <authorList>
            <person name="Grouzdev D.S."/>
            <person name="Sokolova D.S."/>
            <person name="Semenova E.M."/>
            <person name="Borzenkov I.A."/>
            <person name="Bidzhieva S.K."/>
            <person name="Poltaraus A.B."/>
            <person name="Nazina T.N."/>
        </authorList>
    </citation>
    <scope>NUCLEOTIDE SEQUENCE [LARGE SCALE GENOMIC DNA]</scope>
    <source>
        <strain evidence="17 19">VKM B-3472D</strain>
    </source>
</reference>
<dbReference type="RefSeq" id="WP_019375480.1">
    <property type="nucleotide sequence ID" value="NZ_CP017962.1"/>
</dbReference>
<dbReference type="EMBL" id="CP017962">
    <property type="protein sequence ID" value="APC48578.1"/>
    <property type="molecule type" value="Genomic_DNA"/>
</dbReference>
<proteinExistence type="inferred from homology"/>
<dbReference type="GO" id="GO:0008840">
    <property type="term" value="F:4-hydroxy-tetrahydrodipicolinate synthase activity"/>
    <property type="evidence" value="ECO:0007669"/>
    <property type="project" value="UniProtKB-UniRule"/>
</dbReference>
<evidence type="ECO:0000256" key="15">
    <source>
        <dbReference type="PIRSR" id="PIRSR001365-2"/>
    </source>
</evidence>
<comment type="catalytic activity">
    <reaction evidence="11 12">
        <text>L-aspartate 4-semialdehyde + pyruvate = (2S,4S)-4-hydroxy-2,3,4,5-tetrahydrodipicolinate + H2O + H(+)</text>
        <dbReference type="Rhea" id="RHEA:34171"/>
        <dbReference type="ChEBI" id="CHEBI:15361"/>
        <dbReference type="ChEBI" id="CHEBI:15377"/>
        <dbReference type="ChEBI" id="CHEBI:15378"/>
        <dbReference type="ChEBI" id="CHEBI:67139"/>
        <dbReference type="ChEBI" id="CHEBI:537519"/>
        <dbReference type="EC" id="4.3.3.7"/>
    </reaction>
</comment>
<comment type="caution">
    <text evidence="12">Was originally thought to be a dihydrodipicolinate synthase (DHDPS), catalyzing the condensation of (S)-aspartate-beta-semialdehyde [(S)-ASA] and pyruvate to dihydrodipicolinate (DHDP). However, it was shown in E.coli that the product of the enzymatic reaction is not dihydrodipicolinate but in fact (4S)-4-hydroxy-2,3,4,5-tetrahydro-(2S)-dipicolinic acid (HTPA), and that the consecutive dehydration reaction leading to DHDP is not spontaneous but catalyzed by DapB.</text>
</comment>
<evidence type="ECO:0000256" key="11">
    <source>
        <dbReference type="ARBA" id="ARBA00047836"/>
    </source>
</evidence>
<comment type="subcellular location">
    <subcellularLocation>
        <location evidence="12">Cytoplasm</location>
    </subcellularLocation>
</comment>
<keyword evidence="5 12" id="KW-0963">Cytoplasm</keyword>
<gene>
    <name evidence="12 17" type="primary">dapA</name>
    <name evidence="16" type="ORF">BME96_10480</name>
    <name evidence="17" type="ORF">IC602_16535</name>
</gene>
<dbReference type="InterPro" id="IPR013785">
    <property type="entry name" value="Aldolase_TIM"/>
</dbReference>
<dbReference type="AlphaFoldDB" id="A0AAC9NL32"/>
<evidence type="ECO:0000256" key="14">
    <source>
        <dbReference type="PIRSR" id="PIRSR001365-1"/>
    </source>
</evidence>
<dbReference type="EMBL" id="JACWEZ010000014">
    <property type="protein sequence ID" value="MBD1224219.1"/>
    <property type="molecule type" value="Genomic_DNA"/>
</dbReference>
<name>A0AAC9NL32_VIRHA</name>
<dbReference type="GO" id="GO:0009089">
    <property type="term" value="P:lysine biosynthetic process via diaminopimelate"/>
    <property type="evidence" value="ECO:0007669"/>
    <property type="project" value="UniProtKB-UniRule"/>
</dbReference>
<evidence type="ECO:0000256" key="3">
    <source>
        <dbReference type="ARBA" id="ARBA00007592"/>
    </source>
</evidence>
<feature type="site" description="Part of a proton relay during catalysis" evidence="12">
    <location>
        <position position="108"/>
    </location>
</feature>
<feature type="binding site" evidence="12 15">
    <location>
        <position position="204"/>
    </location>
    <ligand>
        <name>pyruvate</name>
        <dbReference type="ChEBI" id="CHEBI:15361"/>
    </ligand>
</feature>
<dbReference type="PROSITE" id="PS00665">
    <property type="entry name" value="DHDPS_1"/>
    <property type="match status" value="1"/>
</dbReference>
<dbReference type="Proteomes" id="UP000182945">
    <property type="component" value="Chromosome"/>
</dbReference>
<comment type="similarity">
    <text evidence="3 12 13">Belongs to the DapA family.</text>
</comment>
<organism evidence="16 18">
    <name type="scientific">Virgibacillus halodenitrificans</name>
    <name type="common">Bacillus halodenitrificans</name>
    <dbReference type="NCBI Taxonomy" id="1482"/>
    <lineage>
        <taxon>Bacteria</taxon>
        <taxon>Bacillati</taxon>
        <taxon>Bacillota</taxon>
        <taxon>Bacilli</taxon>
        <taxon>Bacillales</taxon>
        <taxon>Bacillaceae</taxon>
        <taxon>Virgibacillus</taxon>
    </lineage>
</organism>
<evidence type="ECO:0000256" key="7">
    <source>
        <dbReference type="ARBA" id="ARBA00022915"/>
    </source>
</evidence>
<dbReference type="InterPro" id="IPR005263">
    <property type="entry name" value="DapA"/>
</dbReference>
<protein>
    <recommendedName>
        <fullName evidence="4 12">4-hydroxy-tetrahydrodipicolinate synthase</fullName>
        <shortName evidence="12">HTPA synthase</shortName>
        <ecNumber evidence="4 12">4.3.3.7</ecNumber>
    </recommendedName>
</protein>
<keyword evidence="9 12" id="KW-0456">Lyase</keyword>
<dbReference type="KEGG" id="vhl:BME96_10480"/>
<evidence type="ECO:0000313" key="16">
    <source>
        <dbReference type="EMBL" id="APC48578.1"/>
    </source>
</evidence>
<comment type="pathway">
    <text evidence="2 12">Amino-acid biosynthesis; L-lysine biosynthesis via DAP pathway; (S)-tetrahydrodipicolinate from L-aspartate: step 3/4.</text>
</comment>
<dbReference type="GO" id="GO:0019877">
    <property type="term" value="P:diaminopimelate biosynthetic process"/>
    <property type="evidence" value="ECO:0007669"/>
    <property type="project" value="UniProtKB-UniRule"/>
</dbReference>
<dbReference type="CDD" id="cd00950">
    <property type="entry name" value="DHDPS"/>
    <property type="match status" value="1"/>
</dbReference>